<keyword evidence="4" id="KW-0812">Transmembrane</keyword>
<proteinExistence type="inferred from homology"/>
<dbReference type="Pfam" id="PF00015">
    <property type="entry name" value="MCPsignal"/>
    <property type="match status" value="1"/>
</dbReference>
<dbReference type="Proteomes" id="UP000260680">
    <property type="component" value="Unassembled WGS sequence"/>
</dbReference>
<dbReference type="InterPro" id="IPR004090">
    <property type="entry name" value="Chemotax_Me-accpt_rcpt"/>
</dbReference>
<dbReference type="SMART" id="SM00304">
    <property type="entry name" value="HAMP"/>
    <property type="match status" value="1"/>
</dbReference>
<keyword evidence="3" id="KW-0807">Transducer</keyword>
<dbReference type="GO" id="GO:0005886">
    <property type="term" value="C:plasma membrane"/>
    <property type="evidence" value="ECO:0007669"/>
    <property type="project" value="TreeGrafter"/>
</dbReference>
<dbReference type="EMBL" id="QOHO01000067">
    <property type="protein sequence ID" value="RFZ77116.1"/>
    <property type="molecule type" value="Genomic_DNA"/>
</dbReference>
<feature type="domain" description="Methyl-accepting transducer" evidence="5">
    <location>
        <begin position="317"/>
        <end position="546"/>
    </location>
</feature>
<dbReference type="GO" id="GO:0004888">
    <property type="term" value="F:transmembrane signaling receptor activity"/>
    <property type="evidence" value="ECO:0007669"/>
    <property type="project" value="InterPro"/>
</dbReference>
<dbReference type="GO" id="GO:0007165">
    <property type="term" value="P:signal transduction"/>
    <property type="evidence" value="ECO:0007669"/>
    <property type="project" value="UniProtKB-KW"/>
</dbReference>
<dbReference type="OrthoDB" id="9814363at2"/>
<evidence type="ECO:0000256" key="2">
    <source>
        <dbReference type="ARBA" id="ARBA00029447"/>
    </source>
</evidence>
<comment type="caution">
    <text evidence="7">The sequence shown here is derived from an EMBL/GenBank/DDBJ whole genome shotgun (WGS) entry which is preliminary data.</text>
</comment>
<evidence type="ECO:0000259" key="6">
    <source>
        <dbReference type="PROSITE" id="PS50885"/>
    </source>
</evidence>
<evidence type="ECO:0000256" key="3">
    <source>
        <dbReference type="PROSITE-ProRule" id="PRU00284"/>
    </source>
</evidence>
<evidence type="ECO:0000256" key="1">
    <source>
        <dbReference type="ARBA" id="ARBA00022500"/>
    </source>
</evidence>
<dbReference type="Gene3D" id="6.10.340.10">
    <property type="match status" value="1"/>
</dbReference>
<organism evidence="7 8">
    <name type="scientific">Lacrimispora amygdalina</name>
    <dbReference type="NCBI Taxonomy" id="253257"/>
    <lineage>
        <taxon>Bacteria</taxon>
        <taxon>Bacillati</taxon>
        <taxon>Bacillota</taxon>
        <taxon>Clostridia</taxon>
        <taxon>Lachnospirales</taxon>
        <taxon>Lachnospiraceae</taxon>
        <taxon>Lacrimispora</taxon>
    </lineage>
</organism>
<dbReference type="InterPro" id="IPR004089">
    <property type="entry name" value="MCPsignal_dom"/>
</dbReference>
<keyword evidence="4" id="KW-1133">Transmembrane helix</keyword>
<dbReference type="PANTHER" id="PTHR43531">
    <property type="entry name" value="PROTEIN ICFG"/>
    <property type="match status" value="1"/>
</dbReference>
<dbReference type="SUPFAM" id="SSF58104">
    <property type="entry name" value="Methyl-accepting chemotaxis protein (MCP) signaling domain"/>
    <property type="match status" value="1"/>
</dbReference>
<dbReference type="PRINTS" id="PR00260">
    <property type="entry name" value="CHEMTRNSDUCR"/>
</dbReference>
<dbReference type="Pfam" id="PF00672">
    <property type="entry name" value="HAMP"/>
    <property type="match status" value="1"/>
</dbReference>
<comment type="similarity">
    <text evidence="2">Belongs to the methyl-accepting chemotaxis (MCP) protein family.</text>
</comment>
<evidence type="ECO:0000313" key="8">
    <source>
        <dbReference type="Proteomes" id="UP000260680"/>
    </source>
</evidence>
<dbReference type="GO" id="GO:0006935">
    <property type="term" value="P:chemotaxis"/>
    <property type="evidence" value="ECO:0007669"/>
    <property type="project" value="UniProtKB-KW"/>
</dbReference>
<feature type="transmembrane region" description="Helical" evidence="4">
    <location>
        <begin position="191"/>
        <end position="213"/>
    </location>
</feature>
<dbReference type="Pfam" id="PF12729">
    <property type="entry name" value="4HB_MCP_1"/>
    <property type="match status" value="1"/>
</dbReference>
<accession>A0A3E2N803</accession>
<dbReference type="AlphaFoldDB" id="A0A3E2N803"/>
<dbReference type="InterPro" id="IPR024478">
    <property type="entry name" value="HlyB_4HB_MCP"/>
</dbReference>
<dbReference type="PROSITE" id="PS50111">
    <property type="entry name" value="CHEMOTAXIS_TRANSDUC_2"/>
    <property type="match status" value="1"/>
</dbReference>
<evidence type="ECO:0000259" key="5">
    <source>
        <dbReference type="PROSITE" id="PS50111"/>
    </source>
</evidence>
<gene>
    <name evidence="7" type="ORF">DS742_20090</name>
</gene>
<dbReference type="CDD" id="cd06225">
    <property type="entry name" value="HAMP"/>
    <property type="match status" value="1"/>
</dbReference>
<dbReference type="PANTHER" id="PTHR43531:SF11">
    <property type="entry name" value="METHYL-ACCEPTING CHEMOTAXIS PROTEIN 3"/>
    <property type="match status" value="1"/>
</dbReference>
<keyword evidence="1" id="KW-0145">Chemotaxis</keyword>
<reference evidence="7 8" key="1">
    <citation type="submission" date="2018-07" db="EMBL/GenBank/DDBJ databases">
        <title>New species, Clostridium PI-S10-A1B.</title>
        <authorList>
            <person name="Krishna G."/>
            <person name="Summeta K."/>
            <person name="Shikha S."/>
            <person name="Prabhu P.B."/>
            <person name="Suresh K."/>
        </authorList>
    </citation>
    <scope>NUCLEOTIDE SEQUENCE [LARGE SCALE GENOMIC DNA]</scope>
    <source>
        <strain evidence="7 8">PI-S10-A1B</strain>
    </source>
</reference>
<dbReference type="PROSITE" id="PS50885">
    <property type="entry name" value="HAMP"/>
    <property type="match status" value="1"/>
</dbReference>
<evidence type="ECO:0000256" key="4">
    <source>
        <dbReference type="SAM" id="Phobius"/>
    </source>
</evidence>
<dbReference type="InterPro" id="IPR003660">
    <property type="entry name" value="HAMP_dom"/>
</dbReference>
<evidence type="ECO:0000313" key="7">
    <source>
        <dbReference type="EMBL" id="RFZ77116.1"/>
    </source>
</evidence>
<name>A0A3E2N803_9FIRM</name>
<protein>
    <submittedName>
        <fullName evidence="7">Methyl-accepting chemotaxis protein</fullName>
    </submittedName>
</protein>
<dbReference type="InterPro" id="IPR051310">
    <property type="entry name" value="MCP_chemotaxis"/>
</dbReference>
<dbReference type="Gene3D" id="1.10.287.950">
    <property type="entry name" value="Methyl-accepting chemotaxis protein"/>
    <property type="match status" value="1"/>
</dbReference>
<feature type="domain" description="HAMP" evidence="6">
    <location>
        <begin position="215"/>
        <end position="267"/>
    </location>
</feature>
<keyword evidence="4" id="KW-0472">Membrane</keyword>
<sequence>MKGYLMKNWKIGQKIIAAFGLIFLLFIISALLSGRGMNKLYTTFTSFYNRPFTVSNATLYIKYDLRTIEKNLILIIQSKNGDDISKWEDEINQSSARLNEKTSLLKKNMTQPESQEKLAQIIDSQKEREQMAEEIINLSKSGSSANAFRIYIDSFEPSSAAASDIATQLEQAAINRASQFYTDGKTESARIYTVLILFTTITLSAIVLLCIFLTKSLTRPIRELELATTALAAGELDTDVTYQSADELGVLADNVRSLIKTLNLYISDISQVLKKMADKDMTVTISMDYRNSFSPIRTSMETILHSLNLTLNHVQTASREVKNGSEQVSQGSQILAENAIDQADSVERLFETVSHISGQIKENTDGILKSNALLLETQEELSTSNDRMMELNTAMKDISDNSSEIGGIIKTMESIAFQTNILALNAAVEAARAGAAGKGFAVVADEVRRLASLSTESAQKTQYLIDRTLNAIVNGAQMADDTKGSLNTVLTKSEQLTELMNKITEASLLQTSALEKISHEINQISTVVQTTSATAEESSAASEELAAEAENLNQLIYQFQLDHSSDMI</sequence>
<dbReference type="SMART" id="SM00283">
    <property type="entry name" value="MA"/>
    <property type="match status" value="1"/>
</dbReference>